<dbReference type="SUPFAM" id="SSF47616">
    <property type="entry name" value="GST C-terminal domain-like"/>
    <property type="match status" value="1"/>
</dbReference>
<dbReference type="Proteomes" id="UP001057375">
    <property type="component" value="Unassembled WGS sequence"/>
</dbReference>
<dbReference type="InterPro" id="IPR020058">
    <property type="entry name" value="Glu/Gln-tRNA-synth_Ib_cat-dom"/>
</dbReference>
<keyword evidence="3 7" id="KW-0547">Nucleotide-binding</keyword>
<name>A0ABQ5KS91_9EUKA</name>
<evidence type="ECO:0000256" key="4">
    <source>
        <dbReference type="ARBA" id="ARBA00022840"/>
    </source>
</evidence>
<keyword evidence="2 7" id="KW-0436">Ligase</keyword>
<organism evidence="11 12">
    <name type="scientific">Aduncisulcus paluster</name>
    <dbReference type="NCBI Taxonomy" id="2918883"/>
    <lineage>
        <taxon>Eukaryota</taxon>
        <taxon>Metamonada</taxon>
        <taxon>Carpediemonas-like organisms</taxon>
        <taxon>Aduncisulcus</taxon>
    </lineage>
</organism>
<evidence type="ECO:0000259" key="9">
    <source>
        <dbReference type="Pfam" id="PF03950"/>
    </source>
</evidence>
<keyword evidence="4 7" id="KW-0067">ATP-binding</keyword>
<evidence type="ECO:0000259" key="10">
    <source>
        <dbReference type="Pfam" id="PF20974"/>
    </source>
</evidence>
<evidence type="ECO:0000256" key="7">
    <source>
        <dbReference type="RuleBase" id="RU363037"/>
    </source>
</evidence>
<sequence>MSNLPILSWGLNNPVPMSVLAMMKASSFSCRQEPTQALPEPILLTFPDISTKIATEMGVLFYMALKTKKFLPSQPLSETMDQWTYFVQKNLIPHSYLASRPTPAPMLESVIAVLARILDSSPFLTTPTPSIIDYFVFGVCTEVPMLPELLEKPELKSFASWYSMMDQSPSFKAAVGVSKAAVALAKKRQAAESKMKAQAARVKKEGRAAKTGHSGEGPVLPHAIEGKVCTRFPPEPSGYLHIGHVKAAMLNHYCARKYKGRLHFRFDDTNPVKENIEFVANIKRDLKTLGVDYDTTSYTSDHFDDFLERAEFLIKEGKAFVDDTDRDTMRQERMECIDSKNRTNSVEKNFKMWEEMKKGSEYGQTCVLRAKSGMDNPNGSMRDFAIYRVCLIPHHRTGSKYKVYPCYDFSCPIIDSKEGITHAMRTSEFQDRDEQYAWVCKQLGIRCPMVLSFSRMNLEYTVMSKRLLQQFVDAGAVDGWTDPRFPTVQGIRRRGMTTEALRKFVVLAGFSKSKNCQSWDKLWSLNTAFIDPKSPRFMAVEDPSDKSADAESPALVKVWKSFSDSIPWSGPESKAVLLHKKVPTLGTRKCFYDHHLFVAHADALLFKEGEKLTLKNWGNVVVKKIDKSSDGSIVIDVEDMPSDTNFRDTLKYTWLAAGDSAGKYAYVHGVLRYFSPLVSKRELKPEDMEEIDKYINTDTCTEKHVIISPEAATCEEGSTLQLERTGFFYVDKKTINEEGEIELILHHIPEGKKKEQALGR</sequence>
<dbReference type="Gene3D" id="3.40.50.620">
    <property type="entry name" value="HUPs"/>
    <property type="match status" value="1"/>
</dbReference>
<proteinExistence type="inferred from homology"/>
<evidence type="ECO:0000256" key="3">
    <source>
        <dbReference type="ARBA" id="ARBA00022741"/>
    </source>
</evidence>
<dbReference type="PROSITE" id="PS00178">
    <property type="entry name" value="AA_TRNA_LIGASE_I"/>
    <property type="match status" value="1"/>
</dbReference>
<dbReference type="PRINTS" id="PR00987">
    <property type="entry name" value="TRNASYNTHGLU"/>
</dbReference>
<evidence type="ECO:0000313" key="11">
    <source>
        <dbReference type="EMBL" id="GKT35325.1"/>
    </source>
</evidence>
<dbReference type="Pfam" id="PF20974">
    <property type="entry name" value="tRNA-synt_1c_C2"/>
    <property type="match status" value="1"/>
</dbReference>
<comment type="caution">
    <text evidence="11">The sequence shown here is derived from an EMBL/GenBank/DDBJ whole genome shotgun (WGS) entry which is preliminary data.</text>
</comment>
<dbReference type="InterPro" id="IPR000924">
    <property type="entry name" value="Glu/Gln-tRNA-synth"/>
</dbReference>
<evidence type="ECO:0000256" key="2">
    <source>
        <dbReference type="ARBA" id="ARBA00022598"/>
    </source>
</evidence>
<feature type="domain" description="Glutamyl/glutaminyl-tRNA synthetase class Ib catalytic" evidence="8">
    <location>
        <begin position="227"/>
        <end position="529"/>
    </location>
</feature>
<dbReference type="Pfam" id="PF03950">
    <property type="entry name" value="tRNA-synt_1c_C"/>
    <property type="match status" value="1"/>
</dbReference>
<reference evidence="11" key="1">
    <citation type="submission" date="2022-03" db="EMBL/GenBank/DDBJ databases">
        <title>Draft genome sequence of Aduncisulcus paluster, a free-living microaerophilic Fornicata.</title>
        <authorList>
            <person name="Yuyama I."/>
            <person name="Kume K."/>
            <person name="Tamura T."/>
            <person name="Inagaki Y."/>
            <person name="Hashimoto T."/>
        </authorList>
    </citation>
    <scope>NUCLEOTIDE SEQUENCE</scope>
    <source>
        <strain evidence="11">NY0171</strain>
    </source>
</reference>
<comment type="similarity">
    <text evidence="7">Belongs to the class-I aminoacyl-tRNA synthetase family.</text>
</comment>
<dbReference type="InterPro" id="IPR001412">
    <property type="entry name" value="aa-tRNA-synth_I_CS"/>
</dbReference>
<dbReference type="SUPFAM" id="SSF50715">
    <property type="entry name" value="Ribosomal protein L25-like"/>
    <property type="match status" value="1"/>
</dbReference>
<dbReference type="InterPro" id="IPR020056">
    <property type="entry name" value="Rbsml_bL25/Gln-tRNA_synth_N"/>
</dbReference>
<dbReference type="SUPFAM" id="SSF52374">
    <property type="entry name" value="Nucleotidylyl transferase"/>
    <property type="match status" value="1"/>
</dbReference>
<gene>
    <name evidence="11" type="ORF">ADUPG1_008506</name>
</gene>
<accession>A0ABQ5KS91</accession>
<dbReference type="PANTHER" id="PTHR43097:SF5">
    <property type="entry name" value="GLUTAMATE--TRNA LIGASE"/>
    <property type="match status" value="1"/>
</dbReference>
<evidence type="ECO:0000256" key="5">
    <source>
        <dbReference type="ARBA" id="ARBA00022917"/>
    </source>
</evidence>
<dbReference type="InterPro" id="IPR050132">
    <property type="entry name" value="Gln/Glu-tRNA_Ligase"/>
</dbReference>
<dbReference type="Gene3D" id="2.40.240.10">
    <property type="entry name" value="Ribosomal Protein L25, Chain P"/>
    <property type="match status" value="1"/>
</dbReference>
<dbReference type="Pfam" id="PF00749">
    <property type="entry name" value="tRNA-synt_1c"/>
    <property type="match status" value="1"/>
</dbReference>
<dbReference type="PANTHER" id="PTHR43097">
    <property type="entry name" value="GLUTAMINE-TRNA LIGASE"/>
    <property type="match status" value="1"/>
</dbReference>
<protein>
    <submittedName>
        <fullName evidence="11">Glutaminyl-tRNA synthetase</fullName>
    </submittedName>
</protein>
<keyword evidence="5 7" id="KW-0648">Protein biosynthesis</keyword>
<dbReference type="EMBL" id="BQXS01010965">
    <property type="protein sequence ID" value="GKT35325.1"/>
    <property type="molecule type" value="Genomic_DNA"/>
</dbReference>
<dbReference type="InterPro" id="IPR036282">
    <property type="entry name" value="Glutathione-S-Trfase_C_sf"/>
</dbReference>
<feature type="domain" description="Glutamyl/glutaminyl-tRNA synthetase class Ib anti-codon binding" evidence="9">
    <location>
        <begin position="535"/>
        <end position="634"/>
    </location>
</feature>
<dbReference type="InterPro" id="IPR014729">
    <property type="entry name" value="Rossmann-like_a/b/a_fold"/>
</dbReference>
<evidence type="ECO:0000313" key="12">
    <source>
        <dbReference type="Proteomes" id="UP001057375"/>
    </source>
</evidence>
<dbReference type="InterPro" id="IPR011035">
    <property type="entry name" value="Ribosomal_bL25/Gln-tRNA_synth"/>
</dbReference>
<keyword evidence="6 7" id="KW-0030">Aminoacyl-tRNA synthetase</keyword>
<keyword evidence="1" id="KW-0963">Cytoplasm</keyword>
<evidence type="ECO:0000259" key="8">
    <source>
        <dbReference type="Pfam" id="PF00749"/>
    </source>
</evidence>
<keyword evidence="12" id="KW-1185">Reference proteome</keyword>
<feature type="domain" description="tRNA synthetases class I (E and Q) anti-codon binding" evidence="10">
    <location>
        <begin position="670"/>
        <end position="731"/>
    </location>
</feature>
<evidence type="ECO:0000256" key="6">
    <source>
        <dbReference type="ARBA" id="ARBA00023146"/>
    </source>
</evidence>
<evidence type="ECO:0000256" key="1">
    <source>
        <dbReference type="ARBA" id="ARBA00022490"/>
    </source>
</evidence>
<dbReference type="InterPro" id="IPR049437">
    <property type="entry name" value="tRNA-synt_1c_C2"/>
</dbReference>
<dbReference type="InterPro" id="IPR020059">
    <property type="entry name" value="Glu/Gln-tRNA-synth_Ib_codon-bd"/>
</dbReference>